<feature type="transmembrane region" description="Helical" evidence="6">
    <location>
        <begin position="204"/>
        <end position="224"/>
    </location>
</feature>
<dbReference type="OrthoDB" id="4540492at2759"/>
<proteinExistence type="predicted"/>
<dbReference type="Proteomes" id="UP000695026">
    <property type="component" value="Unplaced"/>
</dbReference>
<evidence type="ECO:0000313" key="9">
    <source>
        <dbReference type="RefSeq" id="XP_025024838.1"/>
    </source>
</evidence>
<dbReference type="InterPro" id="IPR036259">
    <property type="entry name" value="MFS_trans_sf"/>
</dbReference>
<dbReference type="InterPro" id="IPR005828">
    <property type="entry name" value="MFS_sugar_transport-like"/>
</dbReference>
<organism evidence="8 9">
    <name type="scientific">Python bivittatus</name>
    <name type="common">Burmese python</name>
    <name type="synonym">Python molurus bivittatus</name>
    <dbReference type="NCBI Taxonomy" id="176946"/>
    <lineage>
        <taxon>Eukaryota</taxon>
        <taxon>Metazoa</taxon>
        <taxon>Chordata</taxon>
        <taxon>Craniata</taxon>
        <taxon>Vertebrata</taxon>
        <taxon>Euteleostomi</taxon>
        <taxon>Lepidosauria</taxon>
        <taxon>Squamata</taxon>
        <taxon>Bifurcata</taxon>
        <taxon>Unidentata</taxon>
        <taxon>Episquamata</taxon>
        <taxon>Toxicofera</taxon>
        <taxon>Serpentes</taxon>
        <taxon>Henophidia</taxon>
        <taxon>Pythonidae</taxon>
        <taxon>Python</taxon>
    </lineage>
</organism>
<accession>A0A9F5IWE8</accession>
<name>A0A9F5IWE8_PYTBI</name>
<dbReference type="InterPro" id="IPR045263">
    <property type="entry name" value="GLUT"/>
</dbReference>
<dbReference type="KEGG" id="pbi:107326220"/>
<feature type="transmembrane region" description="Helical" evidence="6">
    <location>
        <begin position="69"/>
        <end position="92"/>
    </location>
</feature>
<dbReference type="RefSeq" id="XP_025024838.1">
    <property type="nucleotide sequence ID" value="XM_025169070.1"/>
</dbReference>
<reference evidence="9" key="1">
    <citation type="submission" date="2025-08" db="UniProtKB">
        <authorList>
            <consortium name="RefSeq"/>
        </authorList>
    </citation>
    <scope>IDENTIFICATION</scope>
    <source>
        <tissue evidence="9">Liver</tissue>
    </source>
</reference>
<evidence type="ECO:0000256" key="2">
    <source>
        <dbReference type="ARBA" id="ARBA00022692"/>
    </source>
</evidence>
<comment type="subcellular location">
    <subcellularLocation>
        <location evidence="1">Membrane</location>
        <topology evidence="1">Multi-pass membrane protein</topology>
    </subcellularLocation>
</comment>
<dbReference type="InterPro" id="IPR020846">
    <property type="entry name" value="MFS_dom"/>
</dbReference>
<keyword evidence="5" id="KW-0175">Coiled coil</keyword>
<keyword evidence="8" id="KW-1185">Reference proteome</keyword>
<dbReference type="PANTHER" id="PTHR23503:SF32">
    <property type="entry name" value="SOLUTE CARRIER FAMILY 2, FACILITATED GLUCOSE TRANSPORTER MEMBER 5"/>
    <property type="match status" value="1"/>
</dbReference>
<evidence type="ECO:0000256" key="6">
    <source>
        <dbReference type="SAM" id="Phobius"/>
    </source>
</evidence>
<dbReference type="GO" id="GO:0046323">
    <property type="term" value="P:D-glucose import"/>
    <property type="evidence" value="ECO:0007669"/>
    <property type="project" value="TreeGrafter"/>
</dbReference>
<dbReference type="OMA" id="TICTVET"/>
<keyword evidence="3 6" id="KW-1133">Transmembrane helix</keyword>
<dbReference type="PROSITE" id="PS50850">
    <property type="entry name" value="MFS"/>
    <property type="match status" value="1"/>
</dbReference>
<feature type="domain" description="Major facilitator superfamily (MFS) profile" evidence="7">
    <location>
        <begin position="1"/>
        <end position="257"/>
    </location>
</feature>
<dbReference type="GO" id="GO:0005886">
    <property type="term" value="C:plasma membrane"/>
    <property type="evidence" value="ECO:0007669"/>
    <property type="project" value="TreeGrafter"/>
</dbReference>
<dbReference type="Gene3D" id="1.20.1250.20">
    <property type="entry name" value="MFS general substrate transporter like domains"/>
    <property type="match status" value="1"/>
</dbReference>
<dbReference type="PANTHER" id="PTHR23503">
    <property type="entry name" value="SOLUTE CARRIER FAMILY 2"/>
    <property type="match status" value="1"/>
</dbReference>
<evidence type="ECO:0000256" key="3">
    <source>
        <dbReference type="ARBA" id="ARBA00022989"/>
    </source>
</evidence>
<dbReference type="Pfam" id="PF00083">
    <property type="entry name" value="Sugar_tr"/>
    <property type="match status" value="1"/>
</dbReference>
<keyword evidence="4 6" id="KW-0472">Membrane</keyword>
<feature type="transmembrane region" description="Helical" evidence="6">
    <location>
        <begin position="230"/>
        <end position="250"/>
    </location>
</feature>
<dbReference type="GO" id="GO:0055056">
    <property type="term" value="F:D-glucose transmembrane transporter activity"/>
    <property type="evidence" value="ECO:0007669"/>
    <property type="project" value="TreeGrafter"/>
</dbReference>
<feature type="transmembrane region" description="Helical" evidence="6">
    <location>
        <begin position="112"/>
        <end position="129"/>
    </location>
</feature>
<protein>
    <submittedName>
        <fullName evidence="9">Solute carrier family 2, facilitated glucose transporter member 5-like</fullName>
    </submittedName>
</protein>
<evidence type="ECO:0000256" key="4">
    <source>
        <dbReference type="ARBA" id="ARBA00023136"/>
    </source>
</evidence>
<feature type="coiled-coil region" evidence="5">
    <location>
        <begin position="26"/>
        <end position="53"/>
    </location>
</feature>
<feature type="transmembrane region" description="Helical" evidence="6">
    <location>
        <begin position="166"/>
        <end position="192"/>
    </location>
</feature>
<dbReference type="GO" id="GO:0070837">
    <property type="term" value="P:dehydroascorbic acid transport"/>
    <property type="evidence" value="ECO:0007669"/>
    <property type="project" value="TreeGrafter"/>
</dbReference>
<evidence type="ECO:0000313" key="8">
    <source>
        <dbReference type="Proteomes" id="UP000695026"/>
    </source>
</evidence>
<dbReference type="SUPFAM" id="SSF103473">
    <property type="entry name" value="MFS general substrate transporter"/>
    <property type="match status" value="1"/>
</dbReference>
<evidence type="ECO:0000259" key="7">
    <source>
        <dbReference type="PROSITE" id="PS50850"/>
    </source>
</evidence>
<gene>
    <name evidence="9" type="primary">LOC107326220</name>
</gene>
<feature type="transmembrane region" description="Helical" evidence="6">
    <location>
        <begin position="136"/>
        <end position="160"/>
    </location>
</feature>
<dbReference type="AlphaFoldDB" id="A0A9F5IWE8"/>
<evidence type="ECO:0000256" key="5">
    <source>
        <dbReference type="SAM" id="Coils"/>
    </source>
</evidence>
<dbReference type="GeneID" id="107326220"/>
<keyword evidence="2 6" id="KW-0812">Transmembrane</keyword>
<sequence length="282" mass="32018">MLLLLCPESPRYLYIQRNDEANARQVLKKLRGKEDVEDEMEELRREQLAESNQKNMTAWRLLHFPGLRWNLLTVVILVSGSQFVGVNMGFVFAERIYKALGLSTKAKRLIPLAGNVIVQLMLLTTICTVETLGRKFLLLTGFLICSVSNLSLVFCLKFQIDNPSLAFLSIVLIILFFLGYITGPASISVVIIGELFLQSSRMSGLMIAGLATWTTRFISALLFLLTEPRIGPYSLLLYWPFIILTFIYILRMVPETRGKTFQEIQKSVAAHIRKHSRKTVAE</sequence>
<evidence type="ECO:0000256" key="1">
    <source>
        <dbReference type="ARBA" id="ARBA00004141"/>
    </source>
</evidence>